<dbReference type="InParanoid" id="A0A090M926"/>
<dbReference type="GO" id="GO:0016020">
    <property type="term" value="C:membrane"/>
    <property type="evidence" value="ECO:0007669"/>
    <property type="project" value="UniProtKB-SubCell"/>
</dbReference>
<protein>
    <submittedName>
        <fullName evidence="8">ATPase, F1 complex, OSCP/delta subunit</fullName>
    </submittedName>
</protein>
<evidence type="ECO:0000256" key="4">
    <source>
        <dbReference type="ARBA" id="ARBA00022781"/>
    </source>
</evidence>
<proteinExistence type="inferred from homology"/>
<dbReference type="InterPro" id="IPR026015">
    <property type="entry name" value="ATP_synth_OSCP/delta_N_sf"/>
</dbReference>
<keyword evidence="9" id="KW-1185">Reference proteome</keyword>
<organism evidence="8 9">
    <name type="scientific">Ostreococcus tauri</name>
    <name type="common">Marine green alga</name>
    <dbReference type="NCBI Taxonomy" id="70448"/>
    <lineage>
        <taxon>Eukaryota</taxon>
        <taxon>Viridiplantae</taxon>
        <taxon>Chlorophyta</taxon>
        <taxon>Mamiellophyceae</taxon>
        <taxon>Mamiellales</taxon>
        <taxon>Bathycoccaceae</taxon>
        <taxon>Ostreococcus</taxon>
    </lineage>
</organism>
<evidence type="ECO:0000313" key="8">
    <source>
        <dbReference type="EMBL" id="CEF98639.1"/>
    </source>
</evidence>
<dbReference type="RefSeq" id="XP_022839390.1">
    <property type="nucleotide sequence ID" value="XM_022983757.1"/>
</dbReference>
<evidence type="ECO:0000256" key="3">
    <source>
        <dbReference type="ARBA" id="ARBA00022448"/>
    </source>
</evidence>
<dbReference type="PROSITE" id="PS00389">
    <property type="entry name" value="ATPASE_DELTA"/>
    <property type="match status" value="1"/>
</dbReference>
<dbReference type="STRING" id="70448.A0A090M926"/>
<evidence type="ECO:0000256" key="1">
    <source>
        <dbReference type="ARBA" id="ARBA00004370"/>
    </source>
</evidence>
<dbReference type="Gene3D" id="1.10.520.20">
    <property type="entry name" value="N-terminal domain of the delta subunit of the F1F0-ATP synthase"/>
    <property type="match status" value="1"/>
</dbReference>
<evidence type="ECO:0000256" key="2">
    <source>
        <dbReference type="ARBA" id="ARBA00007046"/>
    </source>
</evidence>
<gene>
    <name evidence="8" type="ORF">OT_ostta07g01350</name>
</gene>
<accession>A0A090M926</accession>
<sequence>MFTLSAARVAPRAVVSAKTRAAKRSVVAMSSKGNPVSTGYAAALVDACKSSGALEQVHADMETLDAYVKANASVQGFLSNPTIVPEKKKEILKKIGKEAGFHNFTSNFLNLLVDKRRENQIESIIAEFELLFCDATDTQVATVTSAVKLENEQQFMIAKKLQEMTGAKNIKLKPEVDESLLGGFVVQYGKDGSGFIDMSVKGQVDKLAQVFMA</sequence>
<dbReference type="EMBL" id="CAID01000007">
    <property type="protein sequence ID" value="CEF98639.1"/>
    <property type="molecule type" value="Genomic_DNA"/>
</dbReference>
<dbReference type="Proteomes" id="UP000009170">
    <property type="component" value="Unassembled WGS sequence"/>
</dbReference>
<comment type="caution">
    <text evidence="8">The sequence shown here is derived from an EMBL/GenBank/DDBJ whole genome shotgun (WGS) entry which is preliminary data.</text>
</comment>
<dbReference type="SUPFAM" id="SSF47928">
    <property type="entry name" value="N-terminal domain of the delta subunit of the F1F0-ATP synthase"/>
    <property type="match status" value="1"/>
</dbReference>
<reference evidence="8 9" key="2">
    <citation type="journal article" date="2014" name="BMC Genomics">
        <title>An improved genome of the model marine alga Ostreococcus tauri unfolds by assessing Illumina de novo assemblies.</title>
        <authorList>
            <person name="Blanc-Mathieu R."/>
            <person name="Verhelst B."/>
            <person name="Derelle E."/>
            <person name="Rombauts S."/>
            <person name="Bouget F.Y."/>
            <person name="Carre I."/>
            <person name="Chateau A."/>
            <person name="Eyre-Walker A."/>
            <person name="Grimsley N."/>
            <person name="Moreau H."/>
            <person name="Piegu B."/>
            <person name="Rivals E."/>
            <person name="Schackwitz W."/>
            <person name="Van de Peer Y."/>
            <person name="Piganeau G."/>
        </authorList>
    </citation>
    <scope>NUCLEOTIDE SEQUENCE [LARGE SCALE GENOMIC DNA]</scope>
    <source>
        <strain evidence="9">OTTH 0595 / CCAP 157/2 / RCC745</strain>
    </source>
</reference>
<dbReference type="KEGG" id="ota:OT_ostta07g01350"/>
<dbReference type="Pfam" id="PF00213">
    <property type="entry name" value="OSCP"/>
    <property type="match status" value="1"/>
</dbReference>
<keyword evidence="6" id="KW-0472">Membrane</keyword>
<keyword evidence="5" id="KW-0406">Ion transport</keyword>
<evidence type="ECO:0000256" key="7">
    <source>
        <dbReference type="ARBA" id="ARBA00023310"/>
    </source>
</evidence>
<dbReference type="HAMAP" id="MF_01416">
    <property type="entry name" value="ATP_synth_delta_bact"/>
    <property type="match status" value="1"/>
</dbReference>
<comment type="similarity">
    <text evidence="2">Belongs to the ATPase delta chain family.</text>
</comment>
<dbReference type="OrthoDB" id="1262810at2759"/>
<evidence type="ECO:0000313" key="9">
    <source>
        <dbReference type="Proteomes" id="UP000009170"/>
    </source>
</evidence>
<evidence type="ECO:0000256" key="6">
    <source>
        <dbReference type="ARBA" id="ARBA00023136"/>
    </source>
</evidence>
<dbReference type="PRINTS" id="PR00125">
    <property type="entry name" value="ATPASEDELTA"/>
</dbReference>
<name>A0A090M926_OSTTA</name>
<dbReference type="GO" id="GO:0046933">
    <property type="term" value="F:proton-transporting ATP synthase activity, rotational mechanism"/>
    <property type="evidence" value="ECO:0007669"/>
    <property type="project" value="InterPro"/>
</dbReference>
<dbReference type="InterPro" id="IPR020781">
    <property type="entry name" value="ATPase_OSCP/d_CS"/>
</dbReference>
<reference evidence="9" key="1">
    <citation type="journal article" date="2006" name="Proc. Natl. Acad. Sci. U.S.A.">
        <title>Genome analysis of the smallest free-living eukaryote Ostreococcus tauri unveils many unique features.</title>
        <authorList>
            <person name="Derelle E."/>
            <person name="Ferraz C."/>
            <person name="Rombauts S."/>
            <person name="Rouze P."/>
            <person name="Worden A.Z."/>
            <person name="Robbens S."/>
            <person name="Partensky F."/>
            <person name="Degroeve S."/>
            <person name="Echeynie S."/>
            <person name="Cooke R."/>
            <person name="Saeys Y."/>
            <person name="Wuyts J."/>
            <person name="Jabbari K."/>
            <person name="Bowler C."/>
            <person name="Panaud O."/>
            <person name="Piegu B."/>
            <person name="Ball S.G."/>
            <person name="Ral J.-P."/>
            <person name="Bouget F.-Y."/>
            <person name="Piganeau G."/>
            <person name="De Baets B."/>
            <person name="Picard A."/>
            <person name="Delseny M."/>
            <person name="Demaille J."/>
            <person name="Van de Peer Y."/>
            <person name="Moreau H."/>
        </authorList>
    </citation>
    <scope>NUCLEOTIDE SEQUENCE [LARGE SCALE GENOMIC DNA]</scope>
    <source>
        <strain evidence="9">OTTH 0595 / CCAP 157/2 / RCC745</strain>
    </source>
</reference>
<dbReference type="PANTHER" id="PTHR11910">
    <property type="entry name" value="ATP SYNTHASE DELTA CHAIN"/>
    <property type="match status" value="1"/>
</dbReference>
<dbReference type="NCBIfam" id="TIGR01145">
    <property type="entry name" value="ATP_synt_delta"/>
    <property type="match status" value="1"/>
</dbReference>
<dbReference type="GeneID" id="34945968"/>
<keyword evidence="3" id="KW-0813">Transport</keyword>
<keyword evidence="7" id="KW-0066">ATP synthesis</keyword>
<dbReference type="FunCoup" id="A0A090M926">
    <property type="interactions" value="512"/>
</dbReference>
<keyword evidence="4" id="KW-0375">Hydrogen ion transport</keyword>
<evidence type="ECO:0000256" key="5">
    <source>
        <dbReference type="ARBA" id="ARBA00023065"/>
    </source>
</evidence>
<dbReference type="InterPro" id="IPR000711">
    <property type="entry name" value="ATPase_OSCP/dsu"/>
</dbReference>
<comment type="subcellular location">
    <subcellularLocation>
        <location evidence="1">Membrane</location>
    </subcellularLocation>
</comment>
<dbReference type="AlphaFoldDB" id="A0A090M926"/>